<dbReference type="PANTHER" id="PTHR24250">
    <property type="entry name" value="CHYMOTRYPSIN-RELATED"/>
    <property type="match status" value="1"/>
</dbReference>
<dbReference type="InterPro" id="IPR043504">
    <property type="entry name" value="Peptidase_S1_PA_chymotrypsin"/>
</dbReference>
<dbReference type="GO" id="GO:0004252">
    <property type="term" value="F:serine-type endopeptidase activity"/>
    <property type="evidence" value="ECO:0007669"/>
    <property type="project" value="InterPro"/>
</dbReference>
<reference evidence="3" key="1">
    <citation type="submission" date="2022-11" db="UniProtKB">
        <authorList>
            <consortium name="EnsemblMetazoa"/>
        </authorList>
    </citation>
    <scope>IDENTIFICATION</scope>
</reference>
<evidence type="ECO:0000313" key="3">
    <source>
        <dbReference type="EnsemblMetazoa" id="XP_028514065.1"/>
    </source>
</evidence>
<evidence type="ECO:0000313" key="4">
    <source>
        <dbReference type="Proteomes" id="UP000887567"/>
    </source>
</evidence>
<evidence type="ECO:0000256" key="1">
    <source>
        <dbReference type="ARBA" id="ARBA00023157"/>
    </source>
</evidence>
<sequence>MLCAGDGGKTNKSFCYGDSGGPFNCKEGGVFVLRGIVSWVGDRSCKTGSAYNVLARTSSYVDWINKELSSPPPAFPKCKDNLFFFRHWNSKNLCHHFYYKKALEQFCPITCQKQGCPALDTSL</sequence>
<accession>A0A913YFG1</accession>
<dbReference type="RefSeq" id="XP_028514065.1">
    <property type="nucleotide sequence ID" value="XM_028658264.1"/>
</dbReference>
<dbReference type="Pfam" id="PF00089">
    <property type="entry name" value="Trypsin"/>
    <property type="match status" value="1"/>
</dbReference>
<dbReference type="SUPFAM" id="SSF50494">
    <property type="entry name" value="Trypsin-like serine proteases"/>
    <property type="match status" value="1"/>
</dbReference>
<dbReference type="InterPro" id="IPR009003">
    <property type="entry name" value="Peptidase_S1_PA"/>
</dbReference>
<dbReference type="Gene3D" id="2.40.10.10">
    <property type="entry name" value="Trypsin-like serine proteases"/>
    <property type="match status" value="1"/>
</dbReference>
<dbReference type="AlphaFoldDB" id="A0A913YFG1"/>
<proteinExistence type="predicted"/>
<dbReference type="OrthoDB" id="546450at2759"/>
<evidence type="ECO:0000259" key="2">
    <source>
        <dbReference type="PROSITE" id="PS50240"/>
    </source>
</evidence>
<dbReference type="OMA" id="FNCKEGG"/>
<dbReference type="PANTHER" id="PTHR24250:SF27">
    <property type="entry name" value="ELASTASE 2 LIKE"/>
    <property type="match status" value="1"/>
</dbReference>
<dbReference type="GeneID" id="114574775"/>
<dbReference type="PROSITE" id="PS50240">
    <property type="entry name" value="TRYPSIN_DOM"/>
    <property type="match status" value="1"/>
</dbReference>
<keyword evidence="4" id="KW-1185">Reference proteome</keyword>
<feature type="domain" description="Peptidase S1" evidence="2">
    <location>
        <begin position="1"/>
        <end position="69"/>
    </location>
</feature>
<organism evidence="3 4">
    <name type="scientific">Exaiptasia diaphana</name>
    <name type="common">Tropical sea anemone</name>
    <name type="synonym">Aiptasia pulchella</name>
    <dbReference type="NCBI Taxonomy" id="2652724"/>
    <lineage>
        <taxon>Eukaryota</taxon>
        <taxon>Metazoa</taxon>
        <taxon>Cnidaria</taxon>
        <taxon>Anthozoa</taxon>
        <taxon>Hexacorallia</taxon>
        <taxon>Actiniaria</taxon>
        <taxon>Aiptasiidae</taxon>
        <taxon>Exaiptasia</taxon>
    </lineage>
</organism>
<dbReference type="GO" id="GO:0006508">
    <property type="term" value="P:proteolysis"/>
    <property type="evidence" value="ECO:0007669"/>
    <property type="project" value="InterPro"/>
</dbReference>
<dbReference type="KEGG" id="epa:114574775"/>
<keyword evidence="1" id="KW-1015">Disulfide bond</keyword>
<name>A0A913YFG1_EXADI</name>
<dbReference type="InterPro" id="IPR001254">
    <property type="entry name" value="Trypsin_dom"/>
</dbReference>
<protein>
    <recommendedName>
        <fullName evidence="2">Peptidase S1 domain-containing protein</fullName>
    </recommendedName>
</protein>
<dbReference type="EnsemblMetazoa" id="XM_028658264.1">
    <property type="protein sequence ID" value="XP_028514065.1"/>
    <property type="gene ID" value="LOC114574775"/>
</dbReference>
<dbReference type="Proteomes" id="UP000887567">
    <property type="component" value="Unplaced"/>
</dbReference>